<feature type="coiled-coil region" evidence="3">
    <location>
        <begin position="367"/>
        <end position="419"/>
    </location>
</feature>
<keyword evidence="2 3" id="KW-0175">Coiled coil</keyword>
<organism evidence="6 7">
    <name type="scientific">Nesidiocoris tenuis</name>
    <dbReference type="NCBI Taxonomy" id="355587"/>
    <lineage>
        <taxon>Eukaryota</taxon>
        <taxon>Metazoa</taxon>
        <taxon>Ecdysozoa</taxon>
        <taxon>Arthropoda</taxon>
        <taxon>Hexapoda</taxon>
        <taxon>Insecta</taxon>
        <taxon>Pterygota</taxon>
        <taxon>Neoptera</taxon>
        <taxon>Paraneoptera</taxon>
        <taxon>Hemiptera</taxon>
        <taxon>Heteroptera</taxon>
        <taxon>Panheteroptera</taxon>
        <taxon>Cimicomorpha</taxon>
        <taxon>Miridae</taxon>
        <taxon>Dicyphina</taxon>
        <taxon>Nesidiocoris</taxon>
    </lineage>
</organism>
<name>A0ABN7A5Z2_9HEMI</name>
<dbReference type="PANTHER" id="PTHR21625:SF1">
    <property type="entry name" value="DYNEIN REGULATORY COMPLEX PROTEIN 1"/>
    <property type="match status" value="1"/>
</dbReference>
<dbReference type="Proteomes" id="UP001307889">
    <property type="component" value="Chromosome 1"/>
</dbReference>
<protein>
    <submittedName>
        <fullName evidence="6">Coiled-coil domain containing 164</fullName>
    </submittedName>
</protein>
<evidence type="ECO:0000256" key="2">
    <source>
        <dbReference type="ARBA" id="ARBA00023054"/>
    </source>
</evidence>
<evidence type="ECO:0000256" key="3">
    <source>
        <dbReference type="SAM" id="Coils"/>
    </source>
</evidence>
<accession>A0ABN7A5Z2</accession>
<evidence type="ECO:0000313" key="7">
    <source>
        <dbReference type="Proteomes" id="UP001307889"/>
    </source>
</evidence>
<dbReference type="InterPro" id="IPR029440">
    <property type="entry name" value="DRC1_C"/>
</dbReference>
<reference evidence="6 7" key="1">
    <citation type="submission" date="2023-09" db="EMBL/GenBank/DDBJ databases">
        <title>Nesidiocoris tenuis whole genome shotgun sequence.</title>
        <authorList>
            <person name="Shibata T."/>
            <person name="Shimoda M."/>
            <person name="Kobayashi T."/>
            <person name="Uehara T."/>
        </authorList>
    </citation>
    <scope>NUCLEOTIDE SEQUENCE [LARGE SCALE GENOMIC DNA]</scope>
    <source>
        <strain evidence="6 7">Japan</strain>
    </source>
</reference>
<dbReference type="InterPro" id="IPR039750">
    <property type="entry name" value="DRC1/DRC2"/>
</dbReference>
<dbReference type="EMBL" id="AP028909">
    <property type="protein sequence ID" value="BES87485.1"/>
    <property type="molecule type" value="Genomic_DNA"/>
</dbReference>
<evidence type="ECO:0000259" key="4">
    <source>
        <dbReference type="Pfam" id="PF14772"/>
    </source>
</evidence>
<dbReference type="Pfam" id="PF14772">
    <property type="entry name" value="NYD-SP28"/>
    <property type="match status" value="1"/>
</dbReference>
<proteinExistence type="inferred from homology"/>
<dbReference type="Pfam" id="PF14775">
    <property type="entry name" value="NYD-SP28_assoc"/>
    <property type="match status" value="1"/>
</dbReference>
<feature type="coiled-coil region" evidence="3">
    <location>
        <begin position="194"/>
        <end position="228"/>
    </location>
</feature>
<gene>
    <name evidence="6" type="ORF">NTJ_00289</name>
</gene>
<dbReference type="InterPro" id="IPR039505">
    <property type="entry name" value="DRC1/2_N"/>
</dbReference>
<evidence type="ECO:0000256" key="1">
    <source>
        <dbReference type="ARBA" id="ARBA00009688"/>
    </source>
</evidence>
<keyword evidence="7" id="KW-1185">Reference proteome</keyword>
<sequence>MNSSTHGHRRDPVQVIQTTQIGKKTNDCSVDELKEIKQTQIGVDEGILRELLKQGFESDDVSETLLIADDPEIRKAARRMRIEQGTQESKAVEGDQTNPASPTLVKAQMERSMLKILELLEDSWRSVSNVQIASIKNAIERQNSGKKFREEIDRLIKEECDVTMEKFEGVNSYWKEISRSKSISEICESTGEQMDDCQELLQQKDILIENLKSRLKQADRHFNEELAKRNEFLTGLTERINDQLVVMDDCYRKELQNLQNVVNIEKREFLDERKKLWEKNIGKKELLELENTVKRYDYLQEYEEQLDTMTIEHTETMRDQKMIMENKLNDLAVEESRYQSAILISGEMLNYNVQVLQKRQYENRVIKAQQQRAVNNLQDLVRRLRQEQKNEFQRLVNKKKHLEETIKALHENVNTLHIRLKNLSNINNRKYFQLWDYNQGEAEELISKLMKADKKFYTSLLCVSWHGPQLSFSRQILPSYVEAKALQKEATNGKSSKPNLPDIQAREMRKLCSLIVESIENHTKFLTDDTLKTMLNNVEPTSRTIFFINSLFEVLGLSGRHDIAYLSKFFLPYVYCIQCQDAGRSKDAEGDLAATQDKIRTNADIVFSALNSRFVEANAVVKDEFCCKGAALNLVLGDDHVSPVDITTDQNDDSSMLTHGISKLGKFEQYELPILMTRSPSKLCESDSSGDVGNKSGVEKQLESLSCSRWGHRLGIKDIHVSKALNEFVTQLNSERMSSDSKSLKLTLVQKTIVESRLLKRKDVEEFWRGFGLVFPPKKRLLWKSLLSQMKIYYKILLRRHNLDNELRKLRRSNVDLKKLMANYANCTDELVSSILEHTWLLSLNRLLTLSLSIGGSYP</sequence>
<evidence type="ECO:0000259" key="5">
    <source>
        <dbReference type="Pfam" id="PF14775"/>
    </source>
</evidence>
<feature type="domain" description="Dynein regulatory complex protein 1 C-terminal" evidence="5">
    <location>
        <begin position="766"/>
        <end position="824"/>
    </location>
</feature>
<evidence type="ECO:0000313" key="6">
    <source>
        <dbReference type="EMBL" id="BES87485.1"/>
    </source>
</evidence>
<feature type="domain" description="Dynein regulatory complex protein 1/2 N-terminal" evidence="4">
    <location>
        <begin position="139"/>
        <end position="231"/>
    </location>
</feature>
<dbReference type="PANTHER" id="PTHR21625">
    <property type="entry name" value="NYD-SP28 PROTEIN"/>
    <property type="match status" value="1"/>
</dbReference>
<comment type="similarity">
    <text evidence="1">Belongs to the DRC1 family.</text>
</comment>